<dbReference type="Proteomes" id="UP001229244">
    <property type="component" value="Unassembled WGS sequence"/>
</dbReference>
<dbReference type="PANTHER" id="PTHR23427:SF2">
    <property type="entry name" value="SURFEIT LOCUS PROTEIN 1"/>
    <property type="match status" value="1"/>
</dbReference>
<protein>
    <recommendedName>
        <fullName evidence="6">SURF1-like protein</fullName>
    </recommendedName>
</protein>
<evidence type="ECO:0000256" key="1">
    <source>
        <dbReference type="ARBA" id="ARBA00004370"/>
    </source>
</evidence>
<keyword evidence="3 6" id="KW-0812">Transmembrane</keyword>
<evidence type="ECO:0000256" key="5">
    <source>
        <dbReference type="ARBA" id="ARBA00023136"/>
    </source>
</evidence>
<keyword evidence="6" id="KW-1003">Cell membrane</keyword>
<dbReference type="CDD" id="cd06662">
    <property type="entry name" value="SURF1"/>
    <property type="match status" value="1"/>
</dbReference>
<feature type="transmembrane region" description="Helical" evidence="6">
    <location>
        <begin position="12"/>
        <end position="33"/>
    </location>
</feature>
<dbReference type="PROSITE" id="PS50895">
    <property type="entry name" value="SURF1"/>
    <property type="match status" value="1"/>
</dbReference>
<feature type="transmembrane region" description="Helical" evidence="6">
    <location>
        <begin position="225"/>
        <end position="243"/>
    </location>
</feature>
<evidence type="ECO:0000256" key="4">
    <source>
        <dbReference type="ARBA" id="ARBA00022989"/>
    </source>
</evidence>
<proteinExistence type="inferred from homology"/>
<keyword evidence="8" id="KW-1185">Reference proteome</keyword>
<organism evidence="7 8">
    <name type="scientific">Amorphus orientalis</name>
    <dbReference type="NCBI Taxonomy" id="649198"/>
    <lineage>
        <taxon>Bacteria</taxon>
        <taxon>Pseudomonadati</taxon>
        <taxon>Pseudomonadota</taxon>
        <taxon>Alphaproteobacteria</taxon>
        <taxon>Hyphomicrobiales</taxon>
        <taxon>Amorphaceae</taxon>
        <taxon>Amorphus</taxon>
    </lineage>
</organism>
<evidence type="ECO:0000256" key="6">
    <source>
        <dbReference type="RuleBase" id="RU363076"/>
    </source>
</evidence>
<comment type="subcellular location">
    <subcellularLocation>
        <location evidence="6">Cell membrane</location>
        <topology evidence="6">Multi-pass membrane protein</topology>
    </subcellularLocation>
    <subcellularLocation>
        <location evidence="1">Membrane</location>
    </subcellularLocation>
</comment>
<accession>A0AAE4ATU6</accession>
<dbReference type="Pfam" id="PF02104">
    <property type="entry name" value="SURF1"/>
    <property type="match status" value="1"/>
</dbReference>
<keyword evidence="5 6" id="KW-0472">Membrane</keyword>
<dbReference type="AlphaFoldDB" id="A0AAE4ATU6"/>
<evidence type="ECO:0000313" key="8">
    <source>
        <dbReference type="Proteomes" id="UP001229244"/>
    </source>
</evidence>
<dbReference type="InterPro" id="IPR045214">
    <property type="entry name" value="Surf1/Surf4"/>
</dbReference>
<comment type="caution">
    <text evidence="7">The sequence shown here is derived from an EMBL/GenBank/DDBJ whole genome shotgun (WGS) entry which is preliminary data.</text>
</comment>
<name>A0AAE4ATU6_9HYPH</name>
<evidence type="ECO:0000256" key="2">
    <source>
        <dbReference type="ARBA" id="ARBA00007165"/>
    </source>
</evidence>
<dbReference type="GO" id="GO:0005886">
    <property type="term" value="C:plasma membrane"/>
    <property type="evidence" value="ECO:0007669"/>
    <property type="project" value="UniProtKB-SubCell"/>
</dbReference>
<sequence>MAAAPSRSALRSLLWPTLVTLIALVILIGLGNWQVRRLAWKESLIAAAESRSVAEAVPAPGPDAWPALDMDDWIYQRVEATGRYGDDEIHVFMALPDPNGPLGGQGYLVFAPFTTTDGWTLLVDRGFVPLDRKDPETRPGPPEGEVRIEGLMRPGEMPAFFSPDPDLDKNVWLVRELGAMAEALGMRRTAPYYVSLVASETPEGGVPQAGETPLTFANSHLQYAVTWYGLAVVLVFVYGTFAWRRLRD</sequence>
<reference evidence="7" key="1">
    <citation type="submission" date="2023-07" db="EMBL/GenBank/DDBJ databases">
        <title>Genomic Encyclopedia of Type Strains, Phase IV (KMG-IV): sequencing the most valuable type-strain genomes for metagenomic binning, comparative biology and taxonomic classification.</title>
        <authorList>
            <person name="Goeker M."/>
        </authorList>
    </citation>
    <scope>NUCLEOTIDE SEQUENCE</scope>
    <source>
        <strain evidence="7">DSM 21202</strain>
    </source>
</reference>
<evidence type="ECO:0000256" key="3">
    <source>
        <dbReference type="ARBA" id="ARBA00022692"/>
    </source>
</evidence>
<evidence type="ECO:0000313" key="7">
    <source>
        <dbReference type="EMBL" id="MDQ0316708.1"/>
    </source>
</evidence>
<dbReference type="InterPro" id="IPR002994">
    <property type="entry name" value="Surf1/Shy1"/>
</dbReference>
<dbReference type="RefSeq" id="WP_306886589.1">
    <property type="nucleotide sequence ID" value="NZ_JAUSUL010000003.1"/>
</dbReference>
<dbReference type="EMBL" id="JAUSUL010000003">
    <property type="protein sequence ID" value="MDQ0316708.1"/>
    <property type="molecule type" value="Genomic_DNA"/>
</dbReference>
<comment type="similarity">
    <text evidence="2 6">Belongs to the SURF1 family.</text>
</comment>
<dbReference type="PANTHER" id="PTHR23427">
    <property type="entry name" value="SURFEIT LOCUS PROTEIN"/>
    <property type="match status" value="1"/>
</dbReference>
<gene>
    <name evidence="7" type="ORF">J2S73_003184</name>
</gene>
<keyword evidence="4 6" id="KW-1133">Transmembrane helix</keyword>